<dbReference type="Gene3D" id="3.90.1070.10">
    <property type="match status" value="1"/>
</dbReference>
<comment type="caution">
    <text evidence="2">The sequence shown here is derived from an EMBL/GenBank/DDBJ whole genome shotgun (WGS) entry which is preliminary data.</text>
</comment>
<dbReference type="AlphaFoldDB" id="A0A964DY18"/>
<dbReference type="PANTHER" id="PTHR10000:SF8">
    <property type="entry name" value="HAD SUPERFAMILY HYDROLASE-LIKE, TYPE 3"/>
    <property type="match status" value="1"/>
</dbReference>
<reference evidence="2" key="1">
    <citation type="journal article" date="2021" name="Microorganisms">
        <title>Acidisoma silvae sp. nov. and Acidisomacellulosilytica sp. nov., Two Acidophilic Bacteria Isolated from Decaying Wood, Hydrolyzing Cellulose and Producing Poly-3-hydroxybutyrate.</title>
        <authorList>
            <person name="Mieszkin S."/>
            <person name="Pouder E."/>
            <person name="Uroz S."/>
            <person name="Simon-Colin C."/>
            <person name="Alain K."/>
        </authorList>
    </citation>
    <scope>NUCLEOTIDE SEQUENCE</scope>
    <source>
        <strain evidence="2">HW T2.11</strain>
    </source>
</reference>
<dbReference type="CDD" id="cd01127">
    <property type="entry name" value="TrwB_TraG_TraD_VirD4"/>
    <property type="match status" value="1"/>
</dbReference>
<name>A0A964DY18_9PROT</name>
<dbReference type="EMBL" id="JAESVB010000002">
    <property type="protein sequence ID" value="MCB8874637.1"/>
    <property type="molecule type" value="Genomic_DNA"/>
</dbReference>
<dbReference type="PANTHER" id="PTHR10000">
    <property type="entry name" value="PHOSPHOSERINE PHOSPHATASE"/>
    <property type="match status" value="1"/>
</dbReference>
<keyword evidence="2" id="KW-0378">Hydrolase</keyword>
<reference evidence="2" key="2">
    <citation type="submission" date="2021-01" db="EMBL/GenBank/DDBJ databases">
        <authorList>
            <person name="Mieszkin S."/>
            <person name="Pouder E."/>
            <person name="Alain K."/>
        </authorList>
    </citation>
    <scope>NUCLEOTIDE SEQUENCE</scope>
    <source>
        <strain evidence="2">HW T2.11</strain>
    </source>
</reference>
<dbReference type="GO" id="GO:0000287">
    <property type="term" value="F:magnesium ion binding"/>
    <property type="evidence" value="ECO:0007669"/>
    <property type="project" value="TreeGrafter"/>
</dbReference>
<dbReference type="RefSeq" id="WP_227320304.1">
    <property type="nucleotide sequence ID" value="NZ_JAESVB010000002.1"/>
</dbReference>
<dbReference type="SUPFAM" id="SSF52540">
    <property type="entry name" value="P-loop containing nucleoside triphosphate hydrolases"/>
    <property type="match status" value="1"/>
</dbReference>
<dbReference type="Gene3D" id="3.40.50.300">
    <property type="entry name" value="P-loop containing nucleotide triphosphate hydrolases"/>
    <property type="match status" value="1"/>
</dbReference>
<dbReference type="GO" id="GO:0016791">
    <property type="term" value="F:phosphatase activity"/>
    <property type="evidence" value="ECO:0007669"/>
    <property type="project" value="TreeGrafter"/>
</dbReference>
<dbReference type="InterPro" id="IPR036412">
    <property type="entry name" value="HAD-like_sf"/>
</dbReference>
<dbReference type="Gene3D" id="3.40.50.1000">
    <property type="entry name" value="HAD superfamily/HAD-like"/>
    <property type="match status" value="1"/>
</dbReference>
<dbReference type="Pfam" id="PF08282">
    <property type="entry name" value="Hydrolase_3"/>
    <property type="match status" value="2"/>
</dbReference>
<evidence type="ECO:0000313" key="3">
    <source>
        <dbReference type="Proteomes" id="UP000708298"/>
    </source>
</evidence>
<dbReference type="Pfam" id="PF13191">
    <property type="entry name" value="AAA_16"/>
    <property type="match status" value="1"/>
</dbReference>
<dbReference type="SMART" id="SM00382">
    <property type="entry name" value="AAA"/>
    <property type="match status" value="1"/>
</dbReference>
<dbReference type="InterPro" id="IPR027417">
    <property type="entry name" value="P-loop_NTPase"/>
</dbReference>
<dbReference type="InterPro" id="IPR003593">
    <property type="entry name" value="AAA+_ATPase"/>
</dbReference>
<dbReference type="InterPro" id="IPR023214">
    <property type="entry name" value="HAD_sf"/>
</dbReference>
<feature type="domain" description="AAA+ ATPase" evidence="1">
    <location>
        <begin position="248"/>
        <end position="412"/>
    </location>
</feature>
<dbReference type="Proteomes" id="UP000708298">
    <property type="component" value="Unassembled WGS sequence"/>
</dbReference>
<protein>
    <submittedName>
        <fullName evidence="2">HAD hydrolase family protein</fullName>
    </submittedName>
</protein>
<accession>A0A964DY18</accession>
<organism evidence="2 3">
    <name type="scientific">Acidisoma silvae</name>
    <dbReference type="NCBI Taxonomy" id="2802396"/>
    <lineage>
        <taxon>Bacteria</taxon>
        <taxon>Pseudomonadati</taxon>
        <taxon>Pseudomonadota</taxon>
        <taxon>Alphaproteobacteria</taxon>
        <taxon>Acetobacterales</taxon>
        <taxon>Acidocellaceae</taxon>
        <taxon>Acidisoma</taxon>
    </lineage>
</organism>
<keyword evidence="3" id="KW-1185">Reference proteome</keyword>
<evidence type="ECO:0000313" key="2">
    <source>
        <dbReference type="EMBL" id="MCB8874637.1"/>
    </source>
</evidence>
<dbReference type="SUPFAM" id="SSF56784">
    <property type="entry name" value="HAD-like"/>
    <property type="match status" value="1"/>
</dbReference>
<dbReference type="InterPro" id="IPR041664">
    <property type="entry name" value="AAA_16"/>
</dbReference>
<dbReference type="GO" id="GO:0005829">
    <property type="term" value="C:cytosol"/>
    <property type="evidence" value="ECO:0007669"/>
    <property type="project" value="TreeGrafter"/>
</dbReference>
<proteinExistence type="predicted"/>
<gene>
    <name evidence="2" type="ORF">ASILVAE211_05515</name>
</gene>
<sequence>MYFLALAADYDGTLAHDGVLAAETLAGLRRFQASGRRVILVTGRQIPDLKAALPDLSVFDHIVAENGALLYDPATGQERLLAPPPPAGFVERLRQLGVTPLSVGRCVVATWEPQEAKVLAAIRDHGLELRIAFNKGAVMVLPPGVSKASGLTEALAELRLSPKNVAGVGDAENDHAFLAMCGCAAAVSNALPPLKETVDIQLTQDHGAGVVELMARIEAEDARLAPLRKHGIAIGTDDAGQAAYLSPAAGHVLLVGPSGSGKSTLATTLTEQMLAQGLSFCVMDPEGDYYELQHAVCVGSAATAPNIHDALTLQQEAQVNLVVNSQALTLSERRRLFDQLITETAGLRETTGRPHWLVLDEAHEMVPAGGTPGRGDMPRGAPGAIFVTMVPESLDVAVLRTIETVLAFGSNPAQFLARFAEITGHALPPDLPHPPPGTLLLWQPKSGDRPIVVQPFPPHQPHHRHIGKYATGDVGAWHSFYFRDLTGRLNRPAHNLYDFIELGEQVDDTIWLHHLHAGDYARWFHDVIRDETLSAEASRIAQDERLSAQDSRRLIKRAIWRRYAAPCERVVATRP</sequence>
<evidence type="ECO:0000259" key="1">
    <source>
        <dbReference type="SMART" id="SM00382"/>
    </source>
</evidence>